<feature type="coiled-coil region" evidence="1">
    <location>
        <begin position="38"/>
        <end position="94"/>
    </location>
</feature>
<dbReference type="Pfam" id="PF04947">
    <property type="entry name" value="Pox_VLTF3"/>
    <property type="match status" value="1"/>
</dbReference>
<accession>A0A6C0HKK7</accession>
<dbReference type="GO" id="GO:0046782">
    <property type="term" value="P:regulation of viral transcription"/>
    <property type="evidence" value="ECO:0007669"/>
    <property type="project" value="InterPro"/>
</dbReference>
<evidence type="ECO:0000256" key="1">
    <source>
        <dbReference type="SAM" id="Coils"/>
    </source>
</evidence>
<evidence type="ECO:0000256" key="2">
    <source>
        <dbReference type="SAM" id="MobiDB-lite"/>
    </source>
</evidence>
<feature type="region of interest" description="Disordered" evidence="2">
    <location>
        <begin position="1"/>
        <end position="29"/>
    </location>
</feature>
<evidence type="ECO:0000313" key="3">
    <source>
        <dbReference type="EMBL" id="QHT80944.1"/>
    </source>
</evidence>
<keyword evidence="1" id="KW-0175">Coiled coil</keyword>
<dbReference type="InterPro" id="IPR007031">
    <property type="entry name" value="Poxvirus_VLTF3"/>
</dbReference>
<name>A0A6C0HKK7_9ZZZZ</name>
<organism evidence="3">
    <name type="scientific">viral metagenome</name>
    <dbReference type="NCBI Taxonomy" id="1070528"/>
    <lineage>
        <taxon>unclassified sequences</taxon>
        <taxon>metagenomes</taxon>
        <taxon>organismal metagenomes</taxon>
    </lineage>
</organism>
<dbReference type="EMBL" id="MN739976">
    <property type="protein sequence ID" value="QHT80944.1"/>
    <property type="molecule type" value="Genomic_DNA"/>
</dbReference>
<protein>
    <submittedName>
        <fullName evidence="3">Uncharacterized protein</fullName>
    </submittedName>
</protein>
<dbReference type="AlphaFoldDB" id="A0A6C0HKK7"/>
<proteinExistence type="predicted"/>
<sequence length="394" mass="45845">MSTDVFKVKKARETPASHKSKSGTLDSMHEQHILDLNRKTSEENVENLEKKLSELHAVLSKPFNCFDFDESMQHAHTEQEVKKVQAELDEAKSGACLYNYYLGSGDIMLEYYQQVSRKSNATPLQPAVRTSAAPLGTFDKLFSVAETALGPSRKKMFDEYMQRRGLSDGVAEAQDYKLSEHCSDCNVAREEITSEGILVCPKCGSEEYALVVSDFPSFRDPPKERNNYAYKKQNHLNEILNQFQAKESTEIPEEVMSEVICEIRKRRIDNIALLTEQNIREILKKLNRNRYYEHAAHILSRLNGNPPPTITPEIEDKIRAMFQEVQAPYLLYCPDERRNFLSYSYIIYKFLELLELDEYKVHFQLLKSRDRLIQHDTIWKKICEYLQWEFIQSV</sequence>
<reference evidence="3" key="1">
    <citation type="journal article" date="2020" name="Nature">
        <title>Giant virus diversity and host interactions through global metagenomics.</title>
        <authorList>
            <person name="Schulz F."/>
            <person name="Roux S."/>
            <person name="Paez-Espino D."/>
            <person name="Jungbluth S."/>
            <person name="Walsh D.A."/>
            <person name="Denef V.J."/>
            <person name="McMahon K.D."/>
            <person name="Konstantinidis K.T."/>
            <person name="Eloe-Fadrosh E.A."/>
            <person name="Kyrpides N.C."/>
            <person name="Woyke T."/>
        </authorList>
    </citation>
    <scope>NUCLEOTIDE SEQUENCE</scope>
    <source>
        <strain evidence="3">GVMAG-M-3300023184-135</strain>
    </source>
</reference>